<sequence length="1213" mass="144817">MPQMMENSRKSRDLRMNLKTEDGFEEDSLQSFKRQKRGIELHDWLTDAQKESIREMEAAGKSKLEIKEKLLEMYHKMPDETRKKWDEFYRKICNAWIENVTTSEERSVLQKLKNEKAIDEYEAKISEYKTRLPAQDKERFELWKDECRQLNKEQESPRHRARRHSWKNSELAQILTNEQIAILEDMQADQASEEDLEKKKNQLVFDTLLEEYFIRLPKEKQEVLRSVKVSLVSYIADICGQMWREKTMTYRQKRSTDKEYDEWITWMSHEQKEELDQMRESGSNFENLHQKINEYFVKLPKKKQIELISTYKSKCRKYFLGLANEEEIAKINATIQDDGSRHEYLKIIESILNRQPTDIKEKADKFYRICDDIYHKKIYQSNLNIEELIEKHLAWLTPEQKTEIKQMKSDGKPLKEIKQKLLLYIKSMGAEKQQHVIKKTKESCYAWLDQVTTAEERSELENMHQTDHSACKKKVREYIKRLPIGKQEEVNKDLTVCEDIWYSEHEHHHEDHHHHKRVRHDVQENDQSSIHGRHRRDHHEHTLEQYLVTYLKWLNEDQKAEIKKMKEEEKPVAEIQAKIFGYLDNLDSDLKCRATESMYYGCRDFVHHIVGDEKYEEIKKMKEANASGDEKIKKVDELFAEVTDEKKREKINKYYEGCKKVFKMMAEQKKHKHYELHNLEHYFKTQLNWLGKEKEDEIRKMHDGNKTRSEIVDKVLEYYEELKGKQKFEVTRTFAHGCRHALKDLIGEEKYGEFNKLPEPMQISSKNFQEMKEKVKKVIAEVSDEKKKARFGHYESFCFKIGENWYSMLEAQLQKRSLEDYFKSDLSWLSDEQKETIIQMRENGTTREEREDKIVEFLEHLQSDSRQKAIALIKGGCFSVWELVLGKEKSEVLKKIHNSKKSTALEVREKFDEFLASVKDERKQEKAKEFGKVCQKAMEYKDKFLNRSLDDYLQNQLKWLSDEQKQELRRMNEEGESKKTITDKIMQFYREIDDSSKKEATEVLKDTCVEIAKYVVGEDKANELESMDKSGKSFAEIQQKLKEFAKEISDEPTKEYLEIYEKGCEEVYRVSRQLEERKQADDVDDKEHSLQSYFKTHLKWLNKEQQDELLGMKNQGKSREEIRLKIFDYIKDAKNDTKELALKSLTVACNEMFKRFGGEERAKEIQELMSSHANSEEVNQKIKELVDLVKDESEKDLAEAYGTACQQLYTIKT</sequence>
<dbReference type="WBParaSite" id="TCLT_0000278401-mRNA-1">
    <property type="protein sequence ID" value="TCLT_0000278401-mRNA-1"/>
    <property type="gene ID" value="TCLT_0000278401"/>
</dbReference>
<feature type="domain" description="Polyprotein allergen nematode" evidence="3">
    <location>
        <begin position="40"/>
        <end position="150"/>
    </location>
</feature>
<name>A0A0N5CRD4_THECL</name>
<feature type="domain" description="Polyprotein allergen nematode" evidence="3">
    <location>
        <begin position="254"/>
        <end position="374"/>
    </location>
</feature>
<evidence type="ECO:0000313" key="6">
    <source>
        <dbReference type="WBParaSite" id="TCLT_0000278401-mRNA-1"/>
    </source>
</evidence>
<evidence type="ECO:0000313" key="5">
    <source>
        <dbReference type="Proteomes" id="UP000276776"/>
    </source>
</evidence>
<dbReference type="InterPro" id="IPR038289">
    <property type="entry name" value="DVA-1_sf"/>
</dbReference>
<organism evidence="6">
    <name type="scientific">Thelazia callipaeda</name>
    <name type="common">Oriental eyeworm</name>
    <name type="synonym">Parasitic nematode</name>
    <dbReference type="NCBI Taxonomy" id="103827"/>
    <lineage>
        <taxon>Eukaryota</taxon>
        <taxon>Metazoa</taxon>
        <taxon>Ecdysozoa</taxon>
        <taxon>Nematoda</taxon>
        <taxon>Chromadorea</taxon>
        <taxon>Rhabditida</taxon>
        <taxon>Spirurina</taxon>
        <taxon>Spiruromorpha</taxon>
        <taxon>Thelazioidea</taxon>
        <taxon>Thelaziidae</taxon>
        <taxon>Thelazia</taxon>
    </lineage>
</organism>
<evidence type="ECO:0000313" key="4">
    <source>
        <dbReference type="EMBL" id="VDM98923.1"/>
    </source>
</evidence>
<dbReference type="AlphaFoldDB" id="A0A0N5CRD4"/>
<dbReference type="Gene3D" id="1.10.533.30">
    <property type="entry name" value="Nematode polyprotein allergen ABA-1"/>
    <property type="match status" value="8"/>
</dbReference>
<dbReference type="OrthoDB" id="5823468at2759"/>
<accession>A0A0N5CRD4</accession>
<feature type="region of interest" description="Disordered" evidence="2">
    <location>
        <begin position="1"/>
        <end position="22"/>
    </location>
</feature>
<dbReference type="InterPro" id="IPR032487">
    <property type="entry name" value="ABA-1_nematode"/>
</dbReference>
<dbReference type="EMBL" id="UYYF01000698">
    <property type="protein sequence ID" value="VDM98923.1"/>
    <property type="molecule type" value="Genomic_DNA"/>
</dbReference>
<feature type="coiled-coil region" evidence="1">
    <location>
        <begin position="111"/>
        <end position="138"/>
    </location>
</feature>
<dbReference type="Proteomes" id="UP000276776">
    <property type="component" value="Unassembled WGS sequence"/>
</dbReference>
<evidence type="ECO:0000256" key="2">
    <source>
        <dbReference type="SAM" id="MobiDB-lite"/>
    </source>
</evidence>
<reference evidence="4 5" key="2">
    <citation type="submission" date="2018-11" db="EMBL/GenBank/DDBJ databases">
        <authorList>
            <consortium name="Pathogen Informatics"/>
        </authorList>
    </citation>
    <scope>NUCLEOTIDE SEQUENCE [LARGE SCALE GENOMIC DNA]</scope>
</reference>
<keyword evidence="5" id="KW-1185">Reference proteome</keyword>
<dbReference type="STRING" id="103827.A0A0N5CRD4"/>
<proteinExistence type="predicted"/>
<feature type="compositionally biased region" description="Basic and acidic residues" evidence="2">
    <location>
        <begin position="7"/>
        <end position="22"/>
    </location>
</feature>
<feature type="domain" description="Polyprotein allergen nematode" evidence="3">
    <location>
        <begin position="947"/>
        <end position="1068"/>
    </location>
</feature>
<evidence type="ECO:0000259" key="3">
    <source>
        <dbReference type="Pfam" id="PF16469"/>
    </source>
</evidence>
<dbReference type="OMA" id="DFVKWMT"/>
<feature type="domain" description="Polyprotein allergen nematode" evidence="3">
    <location>
        <begin position="384"/>
        <end position="501"/>
    </location>
</feature>
<feature type="domain" description="Polyprotein allergen nematode" evidence="3">
    <location>
        <begin position="541"/>
        <end position="662"/>
    </location>
</feature>
<feature type="domain" description="Polyprotein allergen nematode" evidence="3">
    <location>
        <begin position="1088"/>
        <end position="1209"/>
    </location>
</feature>
<reference evidence="6" key="1">
    <citation type="submission" date="2017-02" db="UniProtKB">
        <authorList>
            <consortium name="WormBaseParasite"/>
        </authorList>
    </citation>
    <scope>IDENTIFICATION</scope>
</reference>
<gene>
    <name evidence="4" type="ORF">TCLT_LOCUS2785</name>
</gene>
<feature type="domain" description="Polyprotein allergen nematode" evidence="3">
    <location>
        <begin position="816"/>
        <end position="936"/>
    </location>
</feature>
<dbReference type="Pfam" id="PF16469">
    <property type="entry name" value="NPA"/>
    <property type="match status" value="8"/>
</dbReference>
<evidence type="ECO:0000256" key="1">
    <source>
        <dbReference type="SAM" id="Coils"/>
    </source>
</evidence>
<protein>
    <submittedName>
        <fullName evidence="6">Coiled-coil domain-containing protein 148</fullName>
    </submittedName>
</protein>
<keyword evidence="1" id="KW-0175">Coiled coil</keyword>
<feature type="domain" description="Polyprotein allergen nematode" evidence="3">
    <location>
        <begin position="678"/>
        <end position="801"/>
    </location>
</feature>